<comment type="caution">
    <text evidence="1">The sequence shown here is derived from an EMBL/GenBank/DDBJ whole genome shotgun (WGS) entry which is preliminary data.</text>
</comment>
<protein>
    <recommendedName>
        <fullName evidence="3">Addiction module toxin RelE</fullName>
    </recommendedName>
</protein>
<dbReference type="Proteomes" id="UP000187085">
    <property type="component" value="Unassembled WGS sequence"/>
</dbReference>
<reference evidence="1 2" key="1">
    <citation type="submission" date="2016-12" db="EMBL/GenBank/DDBJ databases">
        <title>Draft genome of Tersicoccus phoenicis 1P05MA.</title>
        <authorList>
            <person name="Nakajima Y."/>
            <person name="Yoshizawa S."/>
            <person name="Nakamura K."/>
            <person name="Ogura Y."/>
            <person name="Hayashi T."/>
            <person name="Kogure K."/>
        </authorList>
    </citation>
    <scope>NUCLEOTIDE SEQUENCE [LARGE SCALE GENOMIC DNA]</scope>
    <source>
        <strain evidence="1 2">1p05MA</strain>
    </source>
</reference>
<evidence type="ECO:0000313" key="2">
    <source>
        <dbReference type="Proteomes" id="UP000187085"/>
    </source>
</evidence>
<sequence length="85" mass="9756">MKPLDFSPLADEKWAYIVEHDRKLAEAIDPVFDRIESGALPGQMFDNHARFTTVRVHGRDEICAVVWEVKDDHLYVVYVGRSPVS</sequence>
<gene>
    <name evidence="1" type="ORF">BKD30_14040</name>
</gene>
<dbReference type="STRING" id="554083.BKD30_14040"/>
<accession>A0A1R1L6L0</accession>
<organism evidence="1 2">
    <name type="scientific">Tersicoccus phoenicis</name>
    <dbReference type="NCBI Taxonomy" id="554083"/>
    <lineage>
        <taxon>Bacteria</taxon>
        <taxon>Bacillati</taxon>
        <taxon>Actinomycetota</taxon>
        <taxon>Actinomycetes</taxon>
        <taxon>Micrococcales</taxon>
        <taxon>Micrococcaceae</taxon>
        <taxon>Tersicoccus</taxon>
    </lineage>
</organism>
<name>A0A1R1L6L0_9MICC</name>
<evidence type="ECO:0008006" key="3">
    <source>
        <dbReference type="Google" id="ProtNLM"/>
    </source>
</evidence>
<dbReference type="AlphaFoldDB" id="A0A1R1L6L0"/>
<dbReference type="RefSeq" id="WP_076705591.1">
    <property type="nucleotide sequence ID" value="NZ_MRDE01000080.1"/>
</dbReference>
<proteinExistence type="predicted"/>
<keyword evidence="2" id="KW-1185">Reference proteome</keyword>
<dbReference type="EMBL" id="MRDE01000080">
    <property type="protein sequence ID" value="OMH23153.1"/>
    <property type="molecule type" value="Genomic_DNA"/>
</dbReference>
<evidence type="ECO:0000313" key="1">
    <source>
        <dbReference type="EMBL" id="OMH23153.1"/>
    </source>
</evidence>